<evidence type="ECO:0000313" key="1">
    <source>
        <dbReference type="EMBL" id="VDK42899.1"/>
    </source>
</evidence>
<reference evidence="3" key="1">
    <citation type="submission" date="2017-02" db="UniProtKB">
        <authorList>
            <consortium name="WormBaseParasite"/>
        </authorList>
    </citation>
    <scope>IDENTIFICATION</scope>
</reference>
<proteinExistence type="predicted"/>
<protein>
    <submittedName>
        <fullName evidence="3">t-SNARE coiled-coil homology domain-containing protein</fullName>
    </submittedName>
</protein>
<dbReference type="OrthoDB" id="10550671at2759"/>
<keyword evidence="2" id="KW-1185">Reference proteome</keyword>
<organism evidence="3">
    <name type="scientific">Anisakis simplex</name>
    <name type="common">Herring worm</name>
    <dbReference type="NCBI Taxonomy" id="6269"/>
    <lineage>
        <taxon>Eukaryota</taxon>
        <taxon>Metazoa</taxon>
        <taxon>Ecdysozoa</taxon>
        <taxon>Nematoda</taxon>
        <taxon>Chromadorea</taxon>
        <taxon>Rhabditida</taxon>
        <taxon>Spirurina</taxon>
        <taxon>Ascaridomorpha</taxon>
        <taxon>Ascaridoidea</taxon>
        <taxon>Anisakidae</taxon>
        <taxon>Anisakis</taxon>
        <taxon>Anisakis simplex complex</taxon>
    </lineage>
</organism>
<gene>
    <name evidence="1" type="ORF">ASIM_LOCUS10393</name>
</gene>
<dbReference type="Proteomes" id="UP000267096">
    <property type="component" value="Unassembled WGS sequence"/>
</dbReference>
<name>A0A0M3JSA0_ANISI</name>
<dbReference type="AlphaFoldDB" id="A0A0M3JSA0"/>
<evidence type="ECO:0000313" key="3">
    <source>
        <dbReference type="WBParaSite" id="ASIM_0001083501-mRNA-1"/>
    </source>
</evidence>
<dbReference type="EMBL" id="UYRR01030997">
    <property type="protein sequence ID" value="VDK42899.1"/>
    <property type="molecule type" value="Genomic_DNA"/>
</dbReference>
<dbReference type="WBParaSite" id="ASIM_0001083501-mRNA-1">
    <property type="protein sequence ID" value="ASIM_0001083501-mRNA-1"/>
    <property type="gene ID" value="ASIM_0001083501"/>
</dbReference>
<sequence length="157" mass="18185">MDEVEVEADGAFDYPRQSFVIRKYCSGGRTIRYFDHQMSHPINDRPLTFFPPTIKKFLTYQKRLKAVPLKKQDEGLERSAFQKMGYTDAIIYNKDDKTITTNMQDLKNSLMASKSFIQQLKGRVDKITPEIRQCAADMDSGINQMTQLFSRINTAKQ</sequence>
<evidence type="ECO:0000313" key="2">
    <source>
        <dbReference type="Proteomes" id="UP000267096"/>
    </source>
</evidence>
<accession>A0A0M3JSA0</accession>
<reference evidence="1 2" key="2">
    <citation type="submission" date="2018-11" db="EMBL/GenBank/DDBJ databases">
        <authorList>
            <consortium name="Pathogen Informatics"/>
        </authorList>
    </citation>
    <scope>NUCLEOTIDE SEQUENCE [LARGE SCALE GENOMIC DNA]</scope>
</reference>